<feature type="chain" id="PRO_5045251315" evidence="1">
    <location>
        <begin position="27"/>
        <end position="139"/>
    </location>
</feature>
<dbReference type="EMBL" id="JAUFPT010000032">
    <property type="protein sequence ID" value="MDN3571356.1"/>
    <property type="molecule type" value="Genomic_DNA"/>
</dbReference>
<proteinExistence type="predicted"/>
<accession>A0ABT8ANF3</accession>
<evidence type="ECO:0000256" key="1">
    <source>
        <dbReference type="SAM" id="SignalP"/>
    </source>
</evidence>
<comment type="caution">
    <text evidence="2">The sequence shown here is derived from an EMBL/GenBank/DDBJ whole genome shotgun (WGS) entry which is preliminary data.</text>
</comment>
<reference evidence="3" key="1">
    <citation type="journal article" date="2019" name="Int. J. Syst. Evol. Microbiol.">
        <title>The Global Catalogue of Microorganisms (GCM) 10K type strain sequencing project: providing services to taxonomists for standard genome sequencing and annotation.</title>
        <authorList>
            <consortium name="The Broad Institute Genomics Platform"/>
            <consortium name="The Broad Institute Genome Sequencing Center for Infectious Disease"/>
            <person name="Wu L."/>
            <person name="Ma J."/>
        </authorList>
    </citation>
    <scope>NUCLEOTIDE SEQUENCE [LARGE SCALE GENOMIC DNA]</scope>
    <source>
        <strain evidence="3">CECT 7806</strain>
    </source>
</reference>
<dbReference type="Proteomes" id="UP001244297">
    <property type="component" value="Unassembled WGS sequence"/>
</dbReference>
<organism evidence="2 3">
    <name type="scientific">Methylobacterium longum</name>
    <dbReference type="NCBI Taxonomy" id="767694"/>
    <lineage>
        <taxon>Bacteria</taxon>
        <taxon>Pseudomonadati</taxon>
        <taxon>Pseudomonadota</taxon>
        <taxon>Alphaproteobacteria</taxon>
        <taxon>Hyphomicrobiales</taxon>
        <taxon>Methylobacteriaceae</taxon>
        <taxon>Methylobacterium</taxon>
    </lineage>
</organism>
<evidence type="ECO:0000313" key="3">
    <source>
        <dbReference type="Proteomes" id="UP001244297"/>
    </source>
</evidence>
<sequence length="139" mass="14930">MPIRAALALISFLAAILSLALSGAQAAPRMRGPAAEDAPSPALLRRIAALALKQVEFGSVSLLPVRFEGSRIAGPIAESGRVIYCVSGRMYGRTFGKPERPKLALRYDTDRLTVIDDDAICTGHRTRPFPELDTLGNAR</sequence>
<gene>
    <name evidence="2" type="ORF">QWZ18_12095</name>
</gene>
<name>A0ABT8ANF3_9HYPH</name>
<feature type="signal peptide" evidence="1">
    <location>
        <begin position="1"/>
        <end position="26"/>
    </location>
</feature>
<evidence type="ECO:0000313" key="2">
    <source>
        <dbReference type="EMBL" id="MDN3571356.1"/>
    </source>
</evidence>
<keyword evidence="3" id="KW-1185">Reference proteome</keyword>
<keyword evidence="1" id="KW-0732">Signal</keyword>
<dbReference type="RefSeq" id="WP_238284721.1">
    <property type="nucleotide sequence ID" value="NZ_BPQS01000001.1"/>
</dbReference>
<protein>
    <submittedName>
        <fullName evidence="2">Uncharacterized protein</fullName>
    </submittedName>
</protein>